<dbReference type="GO" id="GO:0008324">
    <property type="term" value="F:monoatomic cation transmembrane transporter activity"/>
    <property type="evidence" value="ECO:0007669"/>
    <property type="project" value="InterPro"/>
</dbReference>
<feature type="domain" description="RCK C-terminal" evidence="3">
    <location>
        <begin position="263"/>
        <end position="344"/>
    </location>
</feature>
<dbReference type="PROSITE" id="PS51202">
    <property type="entry name" value="RCK_C"/>
    <property type="match status" value="1"/>
</dbReference>
<feature type="transmembrane region" description="Helical" evidence="1">
    <location>
        <begin position="21"/>
        <end position="45"/>
    </location>
</feature>
<dbReference type="InParanoid" id="L0A8Z2"/>
<dbReference type="PROSITE" id="PS51201">
    <property type="entry name" value="RCK_N"/>
    <property type="match status" value="1"/>
</dbReference>
<proteinExistence type="predicted"/>
<dbReference type="GeneID" id="14211861"/>
<dbReference type="eggNOG" id="arCOG01958">
    <property type="taxonomic scope" value="Archaea"/>
</dbReference>
<dbReference type="HOGENOM" id="CLU_822869_0_0_2"/>
<feature type="transmembrane region" description="Helical" evidence="1">
    <location>
        <begin position="81"/>
        <end position="105"/>
    </location>
</feature>
<dbReference type="InterPro" id="IPR036721">
    <property type="entry name" value="RCK_C_sf"/>
</dbReference>
<keyword evidence="1" id="KW-0472">Membrane</keyword>
<dbReference type="Pfam" id="PF02254">
    <property type="entry name" value="TrkA_N"/>
    <property type="match status" value="1"/>
</dbReference>
<dbReference type="SUPFAM" id="SSF116726">
    <property type="entry name" value="TrkA C-terminal domain-like"/>
    <property type="match status" value="1"/>
</dbReference>
<dbReference type="STRING" id="1056495.Calag_0601"/>
<sequence>MRTKQKWLLDILEIIFAPYSIISRIVPQLIAIALVIIITSEVFIYYQHLDIISAIYASVGLITTIGLYAPAINQMPSLEKIFLTILVGSSVAIYTTLITGIIMTLSRRSVWIDARARWRAAHMKNHIVILGEMIEVAEELDRIKADYVMIVKNEEIAKKINSPRVIIGNPSSEIELKNSGVQEASVVLIALDNDLENMTALIRTKSLNPNARIITVIHDESLTDVFKQAGAYQVIRIRRFIGRALASLALSNNIGGILLESTEDSSRAVKKHGYAVGFFYVEKGSKCDGIKISEIPTKLLPILIQKQNNFTPYFTRDTKLDAGDGLVILGDPSEFHILKEMCTSS</sequence>
<dbReference type="AlphaFoldDB" id="L0A8Z2"/>
<dbReference type="InterPro" id="IPR050721">
    <property type="entry name" value="Trk_Ktr_HKT_K-transport"/>
</dbReference>
<name>L0A8Z2_CALLD</name>
<keyword evidence="1" id="KW-1133">Transmembrane helix</keyword>
<keyword evidence="1" id="KW-0812">Transmembrane</keyword>
<dbReference type="OrthoDB" id="43518at2157"/>
<protein>
    <submittedName>
        <fullName evidence="4">K+ transport system, NAD-binding component</fullName>
    </submittedName>
</protein>
<evidence type="ECO:0000259" key="2">
    <source>
        <dbReference type="PROSITE" id="PS51201"/>
    </source>
</evidence>
<gene>
    <name evidence="4" type="ordered locus">Calag_0601</name>
</gene>
<reference evidence="5" key="1">
    <citation type="submission" date="2012-03" db="EMBL/GenBank/DDBJ databases">
        <title>Complete genome of Caldisphaera lagunensis DSM 15908.</title>
        <authorList>
            <person name="Lucas S."/>
            <person name="Copeland A."/>
            <person name="Lapidus A."/>
            <person name="Glavina del Rio T."/>
            <person name="Dalin E."/>
            <person name="Tice H."/>
            <person name="Bruce D."/>
            <person name="Goodwin L."/>
            <person name="Pitluck S."/>
            <person name="Peters L."/>
            <person name="Mikhailova N."/>
            <person name="Teshima H."/>
            <person name="Kyrpides N."/>
            <person name="Mavromatis K."/>
            <person name="Ivanova N."/>
            <person name="Brettin T."/>
            <person name="Detter J.C."/>
            <person name="Han C."/>
            <person name="Larimer F."/>
            <person name="Land M."/>
            <person name="Hauser L."/>
            <person name="Markowitz V."/>
            <person name="Cheng J.-F."/>
            <person name="Hugenholtz P."/>
            <person name="Woyke T."/>
            <person name="Wu D."/>
            <person name="Spring S."/>
            <person name="Schroeder M."/>
            <person name="Brambilla E."/>
            <person name="Klenk H.-P."/>
            <person name="Eisen J.A."/>
        </authorList>
    </citation>
    <scope>NUCLEOTIDE SEQUENCE [LARGE SCALE GENOMIC DNA]</scope>
    <source>
        <strain evidence="5">DSM 15908 / JCM 11604 / IC-154</strain>
    </source>
</reference>
<evidence type="ECO:0000259" key="3">
    <source>
        <dbReference type="PROSITE" id="PS51202"/>
    </source>
</evidence>
<dbReference type="eggNOG" id="arCOG01970">
    <property type="taxonomic scope" value="Archaea"/>
</dbReference>
<organism evidence="4 5">
    <name type="scientific">Caldisphaera lagunensis (strain DSM 15908 / JCM 11604 / ANMR 0165 / IC-154)</name>
    <dbReference type="NCBI Taxonomy" id="1056495"/>
    <lineage>
        <taxon>Archaea</taxon>
        <taxon>Thermoproteota</taxon>
        <taxon>Thermoprotei</taxon>
        <taxon>Acidilobales</taxon>
        <taxon>Caldisphaeraceae</taxon>
        <taxon>Caldisphaera</taxon>
    </lineage>
</organism>
<dbReference type="PANTHER" id="PTHR43833">
    <property type="entry name" value="POTASSIUM CHANNEL PROTEIN 2-RELATED-RELATED"/>
    <property type="match status" value="1"/>
</dbReference>
<evidence type="ECO:0000313" key="5">
    <source>
        <dbReference type="Proteomes" id="UP000010469"/>
    </source>
</evidence>
<accession>L0A8Z2</accession>
<dbReference type="InterPro" id="IPR036291">
    <property type="entry name" value="NAD(P)-bd_dom_sf"/>
</dbReference>
<dbReference type="RefSeq" id="WP_015232256.1">
    <property type="nucleotide sequence ID" value="NC_019791.1"/>
</dbReference>
<evidence type="ECO:0000313" key="4">
    <source>
        <dbReference type="EMBL" id="AFZ70358.1"/>
    </source>
</evidence>
<dbReference type="SUPFAM" id="SSF51735">
    <property type="entry name" value="NAD(P)-binding Rossmann-fold domains"/>
    <property type="match status" value="1"/>
</dbReference>
<dbReference type="Gene3D" id="3.40.50.720">
    <property type="entry name" value="NAD(P)-binding Rossmann-like Domain"/>
    <property type="match status" value="1"/>
</dbReference>
<dbReference type="EMBL" id="CP003378">
    <property type="protein sequence ID" value="AFZ70358.1"/>
    <property type="molecule type" value="Genomic_DNA"/>
</dbReference>
<dbReference type="PANTHER" id="PTHR43833:SF9">
    <property type="entry name" value="POTASSIUM CHANNEL PROTEIN YUGO-RELATED"/>
    <property type="match status" value="1"/>
</dbReference>
<dbReference type="InterPro" id="IPR003148">
    <property type="entry name" value="RCK_N"/>
</dbReference>
<dbReference type="KEGG" id="clg:Calag_0601"/>
<evidence type="ECO:0000256" key="1">
    <source>
        <dbReference type="SAM" id="Phobius"/>
    </source>
</evidence>
<dbReference type="Proteomes" id="UP000010469">
    <property type="component" value="Chromosome"/>
</dbReference>
<keyword evidence="5" id="KW-1185">Reference proteome</keyword>
<dbReference type="InterPro" id="IPR006037">
    <property type="entry name" value="RCK_C"/>
</dbReference>
<dbReference type="GO" id="GO:0006813">
    <property type="term" value="P:potassium ion transport"/>
    <property type="evidence" value="ECO:0007669"/>
    <property type="project" value="InterPro"/>
</dbReference>
<dbReference type="SUPFAM" id="SSF81324">
    <property type="entry name" value="Voltage-gated potassium channels"/>
    <property type="match status" value="1"/>
</dbReference>
<feature type="transmembrane region" description="Helical" evidence="1">
    <location>
        <begin position="51"/>
        <end position="69"/>
    </location>
</feature>
<feature type="domain" description="RCK N-terminal" evidence="2">
    <location>
        <begin position="124"/>
        <end position="236"/>
    </location>
</feature>